<name>A0A3M6T6B7_POCDA</name>
<proteinExistence type="predicted"/>
<feature type="compositionally biased region" description="Basic and acidic residues" evidence="8">
    <location>
        <begin position="22"/>
        <end position="41"/>
    </location>
</feature>
<feature type="domain" description="C2H2-type" evidence="9">
    <location>
        <begin position="409"/>
        <end position="441"/>
    </location>
</feature>
<feature type="compositionally biased region" description="Polar residues" evidence="8">
    <location>
        <begin position="62"/>
        <end position="73"/>
    </location>
</feature>
<keyword evidence="3" id="KW-0677">Repeat</keyword>
<feature type="domain" description="C2H2-type" evidence="9">
    <location>
        <begin position="480"/>
        <end position="507"/>
    </location>
</feature>
<dbReference type="EMBL" id="RCHS01004213">
    <property type="protein sequence ID" value="RMX36911.1"/>
    <property type="molecule type" value="Genomic_DNA"/>
</dbReference>
<dbReference type="Proteomes" id="UP000275408">
    <property type="component" value="Unassembled WGS sequence"/>
</dbReference>
<dbReference type="InterPro" id="IPR013087">
    <property type="entry name" value="Znf_C2H2_type"/>
</dbReference>
<gene>
    <name evidence="10" type="ORF">pdam_00001028</name>
</gene>
<feature type="compositionally biased region" description="Low complexity" evidence="8">
    <location>
        <begin position="50"/>
        <end position="61"/>
    </location>
</feature>
<dbReference type="FunFam" id="3.30.160.60:FF:000145">
    <property type="entry name" value="Zinc finger protein 574"/>
    <property type="match status" value="1"/>
</dbReference>
<feature type="domain" description="C2H2-type" evidence="9">
    <location>
        <begin position="324"/>
        <end position="351"/>
    </location>
</feature>
<feature type="domain" description="C2H2-type" evidence="9">
    <location>
        <begin position="508"/>
        <end position="536"/>
    </location>
</feature>
<dbReference type="SMART" id="SM00355">
    <property type="entry name" value="ZnF_C2H2"/>
    <property type="match status" value="7"/>
</dbReference>
<evidence type="ECO:0000256" key="6">
    <source>
        <dbReference type="ARBA" id="ARBA00023242"/>
    </source>
</evidence>
<feature type="compositionally biased region" description="Low complexity" evidence="8">
    <location>
        <begin position="10"/>
        <end position="21"/>
    </location>
</feature>
<evidence type="ECO:0000313" key="11">
    <source>
        <dbReference type="Proteomes" id="UP000275408"/>
    </source>
</evidence>
<dbReference type="Pfam" id="PF00096">
    <property type="entry name" value="zf-C2H2"/>
    <property type="match status" value="6"/>
</dbReference>
<evidence type="ECO:0000256" key="7">
    <source>
        <dbReference type="PROSITE-ProRule" id="PRU00042"/>
    </source>
</evidence>
<sequence>MSFEDAGDLASFAAIAESATANREEETAEAKEEPQEVKEEDAANNEGGNASEPSEVAAAEATDSNASELTSEQQRTYANLQPIFLAMEMGQEAVNQDQEQGQESATVEIGQQQATYIATTSEQFTQPSQAASMLLTSAATSGAETPASLASILQDVVSGMQSGAGSVPAAIITDPNSGSGSFLIVNQNGVPIVRPVLVSNLPAGGVGQGSAVSVSAETLQVLTAGLHTVDDGSGGSGQETVTVDVSAEAEGGMILVGSSGAGELSVEATVDIGADTVAVVAGAQAVAQGDNGAELEEGEEAVGIQKPIATRAPTGKRKLSDGPRVCEQCNKSFKYPSDLKKHLQIHTDIKKFKCEDCGRFFRRLHQLNVHQRIHSGEKPYVCNRCGMAFRHDSTVTMHIRTRHDHLRPFKCEVCGNLFGRLSHLKKHIRKVCGDNKNKEKPIAQCRFCDVTFPTKGDLRKHLLNCEKKEAKVKAKEVTLHICETCNKEFASPYNLRRHQLTHTDEKPYQCDVCNRQFKEKSSLTKHIKRKHTGVDQGSQTDETGEQEDGYVNVDVIAESAAASGVTMETEETVEAGIAAETVEGASTVDASSLIPGEEGEVQGGAQQVTEVVQASGEVEMATVELQLANAAAGTAHSHDASALQAAVEALVSASQHQIAGVTQEAMEEDSSAGKDIFEGVTSQDAEGAAALMAVYVPEVKQAEVNLELVNVDGSKMEYVETTEEGDQEMTAEVGEEES</sequence>
<dbReference type="FunFam" id="3.30.160.60:FF:001732">
    <property type="entry name" value="Zgc:162936"/>
    <property type="match status" value="1"/>
</dbReference>
<evidence type="ECO:0000256" key="5">
    <source>
        <dbReference type="ARBA" id="ARBA00022833"/>
    </source>
</evidence>
<dbReference type="PANTHER" id="PTHR16515">
    <property type="entry name" value="PR DOMAIN ZINC FINGER PROTEIN"/>
    <property type="match status" value="1"/>
</dbReference>
<accession>A0A3M6T6B7</accession>
<feature type="region of interest" description="Disordered" evidence="8">
    <location>
        <begin position="1"/>
        <end position="73"/>
    </location>
</feature>
<protein>
    <recommendedName>
        <fullName evidence="9">C2H2-type domain-containing protein</fullName>
    </recommendedName>
</protein>
<comment type="caution">
    <text evidence="10">The sequence shown here is derived from an EMBL/GenBank/DDBJ whole genome shotgun (WGS) entry which is preliminary data.</text>
</comment>
<dbReference type="GO" id="GO:0005634">
    <property type="term" value="C:nucleus"/>
    <property type="evidence" value="ECO:0007669"/>
    <property type="project" value="UniProtKB-SubCell"/>
</dbReference>
<comment type="subcellular location">
    <subcellularLocation>
        <location evidence="1">Nucleus</location>
    </subcellularLocation>
</comment>
<keyword evidence="5" id="KW-0862">Zinc</keyword>
<organism evidence="10 11">
    <name type="scientific">Pocillopora damicornis</name>
    <name type="common">Cauliflower coral</name>
    <name type="synonym">Millepora damicornis</name>
    <dbReference type="NCBI Taxonomy" id="46731"/>
    <lineage>
        <taxon>Eukaryota</taxon>
        <taxon>Metazoa</taxon>
        <taxon>Cnidaria</taxon>
        <taxon>Anthozoa</taxon>
        <taxon>Hexacorallia</taxon>
        <taxon>Scleractinia</taxon>
        <taxon>Astrocoeniina</taxon>
        <taxon>Pocilloporidae</taxon>
        <taxon>Pocillopora</taxon>
    </lineage>
</organism>
<keyword evidence="6" id="KW-0539">Nucleus</keyword>
<dbReference type="FunFam" id="3.30.160.60:FF:000478">
    <property type="entry name" value="Zinc finger protein 133"/>
    <property type="match status" value="1"/>
</dbReference>
<dbReference type="InterPro" id="IPR050331">
    <property type="entry name" value="Zinc_finger"/>
</dbReference>
<evidence type="ECO:0000313" key="10">
    <source>
        <dbReference type="EMBL" id="RMX36911.1"/>
    </source>
</evidence>
<feature type="region of interest" description="Disordered" evidence="8">
    <location>
        <begin position="524"/>
        <end position="548"/>
    </location>
</feature>
<feature type="domain" description="C2H2-type" evidence="9">
    <location>
        <begin position="352"/>
        <end position="379"/>
    </location>
</feature>
<dbReference type="FunFam" id="3.30.160.60:FF:000176">
    <property type="entry name" value="zinc finger protein 70"/>
    <property type="match status" value="1"/>
</dbReference>
<evidence type="ECO:0000256" key="2">
    <source>
        <dbReference type="ARBA" id="ARBA00022723"/>
    </source>
</evidence>
<evidence type="ECO:0000256" key="4">
    <source>
        <dbReference type="ARBA" id="ARBA00022771"/>
    </source>
</evidence>
<dbReference type="OMA" id="HANTHNN"/>
<dbReference type="STRING" id="46731.A0A3M6T6B7"/>
<dbReference type="InterPro" id="IPR036236">
    <property type="entry name" value="Znf_C2H2_sf"/>
</dbReference>
<evidence type="ECO:0000256" key="3">
    <source>
        <dbReference type="ARBA" id="ARBA00022737"/>
    </source>
</evidence>
<keyword evidence="2" id="KW-0479">Metal-binding</keyword>
<keyword evidence="4 7" id="KW-0863">Zinc-finger</keyword>
<reference evidence="10 11" key="1">
    <citation type="journal article" date="2018" name="Sci. Rep.">
        <title>Comparative analysis of the Pocillopora damicornis genome highlights role of immune system in coral evolution.</title>
        <authorList>
            <person name="Cunning R."/>
            <person name="Bay R.A."/>
            <person name="Gillette P."/>
            <person name="Baker A.C."/>
            <person name="Traylor-Knowles N."/>
        </authorList>
    </citation>
    <scope>NUCLEOTIDE SEQUENCE [LARGE SCALE GENOMIC DNA]</scope>
    <source>
        <strain evidence="10">RSMAS</strain>
        <tissue evidence="10">Whole animal</tissue>
    </source>
</reference>
<dbReference type="SUPFAM" id="SSF57667">
    <property type="entry name" value="beta-beta-alpha zinc fingers"/>
    <property type="match status" value="4"/>
</dbReference>
<dbReference type="PROSITE" id="PS50157">
    <property type="entry name" value="ZINC_FINGER_C2H2_2"/>
    <property type="match status" value="6"/>
</dbReference>
<dbReference type="GO" id="GO:0008270">
    <property type="term" value="F:zinc ion binding"/>
    <property type="evidence" value="ECO:0007669"/>
    <property type="project" value="UniProtKB-KW"/>
</dbReference>
<keyword evidence="11" id="KW-1185">Reference proteome</keyword>
<dbReference type="GO" id="GO:0005694">
    <property type="term" value="C:chromosome"/>
    <property type="evidence" value="ECO:0007669"/>
    <property type="project" value="UniProtKB-ARBA"/>
</dbReference>
<dbReference type="GO" id="GO:0045893">
    <property type="term" value="P:positive regulation of DNA-templated transcription"/>
    <property type="evidence" value="ECO:0007669"/>
    <property type="project" value="UniProtKB-ARBA"/>
</dbReference>
<dbReference type="PANTHER" id="PTHR16515:SF49">
    <property type="entry name" value="GASTRULA ZINC FINGER PROTEIN XLCGF49.1-LIKE-RELATED"/>
    <property type="match status" value="1"/>
</dbReference>
<dbReference type="PROSITE" id="PS00028">
    <property type="entry name" value="ZINC_FINGER_C2H2_1"/>
    <property type="match status" value="5"/>
</dbReference>
<dbReference type="Gene3D" id="3.30.160.60">
    <property type="entry name" value="Classic Zinc Finger"/>
    <property type="match status" value="6"/>
</dbReference>
<evidence type="ECO:0000259" key="9">
    <source>
        <dbReference type="PROSITE" id="PS50157"/>
    </source>
</evidence>
<dbReference type="AlphaFoldDB" id="A0A3M6T6B7"/>
<dbReference type="GO" id="GO:0043565">
    <property type="term" value="F:sequence-specific DNA binding"/>
    <property type="evidence" value="ECO:0007669"/>
    <property type="project" value="UniProtKB-ARBA"/>
</dbReference>
<dbReference type="OrthoDB" id="8117402at2759"/>
<evidence type="ECO:0000256" key="8">
    <source>
        <dbReference type="SAM" id="MobiDB-lite"/>
    </source>
</evidence>
<evidence type="ECO:0000256" key="1">
    <source>
        <dbReference type="ARBA" id="ARBA00004123"/>
    </source>
</evidence>
<feature type="domain" description="C2H2-type" evidence="9">
    <location>
        <begin position="380"/>
        <end position="408"/>
    </location>
</feature>